<evidence type="ECO:0000313" key="3">
    <source>
        <dbReference type="Proteomes" id="UP000324574"/>
    </source>
</evidence>
<dbReference type="EMBL" id="SAYG01000009">
    <property type="protein sequence ID" value="TXJ44356.1"/>
    <property type="molecule type" value="Genomic_DNA"/>
</dbReference>
<comment type="caution">
    <text evidence="2">The sequence shown here is derived from an EMBL/GenBank/DDBJ whole genome shotgun (WGS) entry which is preliminary data.</text>
</comment>
<dbReference type="AlphaFoldDB" id="A0A5C8F2V9"/>
<evidence type="ECO:0000256" key="1">
    <source>
        <dbReference type="SAM" id="Coils"/>
    </source>
</evidence>
<feature type="coiled-coil region" evidence="1">
    <location>
        <begin position="362"/>
        <end position="420"/>
    </location>
</feature>
<feature type="coiled-coil region" evidence="1">
    <location>
        <begin position="136"/>
        <end position="170"/>
    </location>
</feature>
<keyword evidence="1" id="KW-0175">Coiled coil</keyword>
<evidence type="ECO:0000313" key="2">
    <source>
        <dbReference type="EMBL" id="TXJ44356.1"/>
    </source>
</evidence>
<name>A0A5C8F2V9_9SPIR</name>
<organism evidence="2 3">
    <name type="scientific">Brachyspira aalborgi</name>
    <dbReference type="NCBI Taxonomy" id="29522"/>
    <lineage>
        <taxon>Bacteria</taxon>
        <taxon>Pseudomonadati</taxon>
        <taxon>Spirochaetota</taxon>
        <taxon>Spirochaetia</taxon>
        <taxon>Brachyspirales</taxon>
        <taxon>Brachyspiraceae</taxon>
        <taxon>Brachyspira</taxon>
    </lineage>
</organism>
<accession>A0A5C8F2V9</accession>
<gene>
    <name evidence="2" type="ORF">EPJ70_09010</name>
</gene>
<protein>
    <recommendedName>
        <fullName evidence="4">GTPase</fullName>
    </recommendedName>
</protein>
<sequence length="422" mass="48812">MPGFDSPLENHNRAIMSYLDKGIYYVALVPVDSGTITKSMLTQIKNIVNFKKDFSIFITKTDLRSEINIKEVSKEIKNRLEDIDINKDIAYINQNDIHLFDSMIKELDPERLFDSVFIDAIKDMCYNKYNSINIKISALKKDKNENDRTIEALEDSLKEIKKRKSDMIEEIETNSYEKEANEVINQVGKELNNNIDSLVNIALSGGSELLKEEILNIIQSVTIEKLGKIVEKLNNDINIQFSNDIKSLDEILSGYNINEFSNKLLNVLERFDIQTKIKNMMSTNSDDKTDKKYKTITTAFAVLTDIIHPAIEILIIYLPEIINLCFTLIAKSKQKDETRSQILSQIPSIKRKLRQHIIDILKKESEERINIISQSLDEELNKKKNEIEETQKQFDSNNNIEELIKNYQEKLNLVNEVSNSLY</sequence>
<dbReference type="RefSeq" id="WP_158639875.1">
    <property type="nucleotide sequence ID" value="NZ_SAYG01000009.1"/>
</dbReference>
<proteinExistence type="predicted"/>
<dbReference type="Proteomes" id="UP000324574">
    <property type="component" value="Unassembled WGS sequence"/>
</dbReference>
<reference evidence="2 3" key="1">
    <citation type="journal article" date="1992" name="Lakartidningen">
        <title>[Penicillin V and not amoxicillin is the first choice preparation in acute otitis].</title>
        <authorList>
            <person name="Kamme C."/>
            <person name="Lundgren K."/>
            <person name="Prellner K."/>
        </authorList>
    </citation>
    <scope>NUCLEOTIDE SEQUENCE [LARGE SCALE GENOMIC DNA]</scope>
    <source>
        <strain evidence="2 3">PC3714II</strain>
    </source>
</reference>
<evidence type="ECO:0008006" key="4">
    <source>
        <dbReference type="Google" id="ProtNLM"/>
    </source>
</evidence>